<evidence type="ECO:0000313" key="2">
    <source>
        <dbReference type="EMBL" id="CAG8598216.1"/>
    </source>
</evidence>
<feature type="region of interest" description="Disordered" evidence="1">
    <location>
        <begin position="236"/>
        <end position="264"/>
    </location>
</feature>
<organism evidence="2 3">
    <name type="scientific">Dentiscutata erythropus</name>
    <dbReference type="NCBI Taxonomy" id="1348616"/>
    <lineage>
        <taxon>Eukaryota</taxon>
        <taxon>Fungi</taxon>
        <taxon>Fungi incertae sedis</taxon>
        <taxon>Mucoromycota</taxon>
        <taxon>Glomeromycotina</taxon>
        <taxon>Glomeromycetes</taxon>
        <taxon>Diversisporales</taxon>
        <taxon>Gigasporaceae</taxon>
        <taxon>Dentiscutata</taxon>
    </lineage>
</organism>
<evidence type="ECO:0000313" key="3">
    <source>
        <dbReference type="Proteomes" id="UP000789405"/>
    </source>
</evidence>
<gene>
    <name evidence="2" type="ORF">DERYTH_LOCUS7509</name>
</gene>
<dbReference type="EMBL" id="CAJVPY010003672">
    <property type="protein sequence ID" value="CAG8598216.1"/>
    <property type="molecule type" value="Genomic_DNA"/>
</dbReference>
<dbReference type="AlphaFoldDB" id="A0A9N9CFG5"/>
<accession>A0A9N9CFG5</accession>
<evidence type="ECO:0000256" key="1">
    <source>
        <dbReference type="SAM" id="MobiDB-lite"/>
    </source>
</evidence>
<sequence>MTLFIPTTNEERDPNTQSIFEMNEYYCVSEKIMVGFYNRNLRLKRDLASNRYSLKFSLVGIAHSALKKINRKSAVINVLVNDYAGQVYSFAIQVVFLYHNTWFKHLISSTWLNDSMLFVVEQMEVIEKEVYVYAVDIFYVDFSVTTKKKVSISESTPALYRTVRLRLLNVHKSVNKGLSKVDELKNSYLDNETSDVVTDLTSEDSHVDKRIRLEDEKDDCTEYDDGCMNEYNKEYSDVSGKYKGGSNSSECSYRSSNKSKKKIF</sequence>
<proteinExistence type="predicted"/>
<name>A0A9N9CFG5_9GLOM</name>
<keyword evidence="3" id="KW-1185">Reference proteome</keyword>
<comment type="caution">
    <text evidence="2">The sequence shown here is derived from an EMBL/GenBank/DDBJ whole genome shotgun (WGS) entry which is preliminary data.</text>
</comment>
<dbReference type="Proteomes" id="UP000789405">
    <property type="component" value="Unassembled WGS sequence"/>
</dbReference>
<reference evidence="2" key="1">
    <citation type="submission" date="2021-06" db="EMBL/GenBank/DDBJ databases">
        <authorList>
            <person name="Kallberg Y."/>
            <person name="Tangrot J."/>
            <person name="Rosling A."/>
        </authorList>
    </citation>
    <scope>NUCLEOTIDE SEQUENCE</scope>
    <source>
        <strain evidence="2">MA453B</strain>
    </source>
</reference>
<feature type="compositionally biased region" description="Low complexity" evidence="1">
    <location>
        <begin position="246"/>
        <end position="256"/>
    </location>
</feature>
<protein>
    <submittedName>
        <fullName evidence="2">15524_t:CDS:1</fullName>
    </submittedName>
</protein>